<dbReference type="GO" id="GO:0000160">
    <property type="term" value="P:phosphorelay signal transduction system"/>
    <property type="evidence" value="ECO:0007669"/>
    <property type="project" value="InterPro"/>
</dbReference>
<dbReference type="EMBL" id="CP159254">
    <property type="protein sequence ID" value="XCG51900.1"/>
    <property type="molecule type" value="Genomic_DNA"/>
</dbReference>
<proteinExistence type="predicted"/>
<dbReference type="Gene3D" id="3.40.50.2300">
    <property type="match status" value="1"/>
</dbReference>
<name>A0AAU8CYL6_9HYPH</name>
<dbReference type="InterPro" id="IPR001789">
    <property type="entry name" value="Sig_transdc_resp-reg_receiver"/>
</dbReference>
<accession>A0AAU8CYL6</accession>
<dbReference type="SUPFAM" id="SSF52172">
    <property type="entry name" value="CheY-like"/>
    <property type="match status" value="1"/>
</dbReference>
<geneLocation type="plasmid" evidence="3">
    <name>pMk2240C</name>
</geneLocation>
<evidence type="ECO:0000259" key="2">
    <source>
        <dbReference type="PROSITE" id="PS50110"/>
    </source>
</evidence>
<dbReference type="RefSeq" id="WP_353646082.1">
    <property type="nucleotide sequence ID" value="NZ_CP159254.1"/>
</dbReference>
<evidence type="ECO:0000256" key="1">
    <source>
        <dbReference type="PROSITE-ProRule" id="PRU00169"/>
    </source>
</evidence>
<feature type="domain" description="Response regulatory" evidence="2">
    <location>
        <begin position="16"/>
        <end position="127"/>
    </location>
</feature>
<keyword evidence="3" id="KW-0614">Plasmid</keyword>
<dbReference type="PROSITE" id="PS50110">
    <property type="entry name" value="RESPONSE_REGULATORY"/>
    <property type="match status" value="1"/>
</dbReference>
<evidence type="ECO:0000313" key="3">
    <source>
        <dbReference type="EMBL" id="XCG51900.1"/>
    </source>
</evidence>
<dbReference type="InterPro" id="IPR011006">
    <property type="entry name" value="CheY-like_superfamily"/>
</dbReference>
<sequence length="133" mass="14519">MSHIQQADAMPLSGLRVLVVEDAFLIAEDLADQLSMWGCEVIGPDGHVSRALEQIGDNELDGALLDVNLKNETSFPIASALAARGIPFVFLTGYDSDTVFPNEFRSSPKIGKPVDPELLARVMEQHFKRASHT</sequence>
<dbReference type="SMART" id="SM00448">
    <property type="entry name" value="REC"/>
    <property type="match status" value="1"/>
</dbReference>
<dbReference type="AlphaFoldDB" id="A0AAU8CYL6"/>
<feature type="modified residue" description="4-aspartylphosphate" evidence="1">
    <location>
        <position position="66"/>
    </location>
</feature>
<protein>
    <recommendedName>
        <fullName evidence="2">Response regulatory domain-containing protein</fullName>
    </recommendedName>
</protein>
<gene>
    <name evidence="3" type="ORF">ABVK50_28580</name>
</gene>
<reference evidence="3" key="1">
    <citation type="submission" date="2024-06" db="EMBL/GenBank/DDBJ databases">
        <title>Mesorhizobium karijinii sp. nov., a symbiont of the iconic Swainsona formosa from arid Australia.</title>
        <authorList>
            <person name="Hill Y.J."/>
            <person name="Watkin E.L.J."/>
            <person name="O'Hara G.W."/>
            <person name="Terpolilli J."/>
            <person name="Tye M.L."/>
            <person name="Kohlmeier M.G."/>
        </authorList>
    </citation>
    <scope>NUCLEOTIDE SEQUENCE</scope>
    <source>
        <strain evidence="3">WSM2240</strain>
        <plasmid evidence="3">pMk2240C</plasmid>
    </source>
</reference>
<organism evidence="3">
    <name type="scientific">Mesorhizobium sp. WSM2240</name>
    <dbReference type="NCBI Taxonomy" id="3228851"/>
    <lineage>
        <taxon>Bacteria</taxon>
        <taxon>Pseudomonadati</taxon>
        <taxon>Pseudomonadota</taxon>
        <taxon>Alphaproteobacteria</taxon>
        <taxon>Hyphomicrobiales</taxon>
        <taxon>Phyllobacteriaceae</taxon>
        <taxon>Mesorhizobium</taxon>
    </lineage>
</organism>
<keyword evidence="1" id="KW-0597">Phosphoprotein</keyword>